<dbReference type="RefSeq" id="WP_053402430.1">
    <property type="nucleotide sequence ID" value="NZ_JAMAUM010000008.1"/>
</dbReference>
<keyword evidence="3" id="KW-1185">Reference proteome</keyword>
<name>A0A0M0KXG9_9BACI</name>
<dbReference type="STRING" id="284581.AMD01_15980"/>
<dbReference type="Proteomes" id="UP000037558">
    <property type="component" value="Unassembled WGS sequence"/>
</dbReference>
<feature type="transmembrane region" description="Helical" evidence="1">
    <location>
        <begin position="30"/>
        <end position="50"/>
    </location>
</feature>
<keyword evidence="1" id="KW-0472">Membrane</keyword>
<keyword evidence="1" id="KW-0812">Transmembrane</keyword>
<dbReference type="OrthoDB" id="2892969at2"/>
<gene>
    <name evidence="2" type="ORF">AMD01_15980</name>
</gene>
<protein>
    <submittedName>
        <fullName evidence="2">Uncharacterized protein</fullName>
    </submittedName>
</protein>
<dbReference type="AlphaFoldDB" id="A0A0M0KXG9"/>
<organism evidence="2 3">
    <name type="scientific">Priestia koreensis</name>
    <dbReference type="NCBI Taxonomy" id="284581"/>
    <lineage>
        <taxon>Bacteria</taxon>
        <taxon>Bacillati</taxon>
        <taxon>Bacillota</taxon>
        <taxon>Bacilli</taxon>
        <taxon>Bacillales</taxon>
        <taxon>Bacillaceae</taxon>
        <taxon>Priestia</taxon>
    </lineage>
</organism>
<accession>A0A0M0KXG9</accession>
<keyword evidence="1" id="KW-1133">Transmembrane helix</keyword>
<dbReference type="PATRIC" id="fig|284581.3.peg.1204"/>
<evidence type="ECO:0000313" key="2">
    <source>
        <dbReference type="EMBL" id="KOO43511.1"/>
    </source>
</evidence>
<reference evidence="3" key="1">
    <citation type="submission" date="2015-08" db="EMBL/GenBank/DDBJ databases">
        <title>Fjat-14210 dsm16467.</title>
        <authorList>
            <person name="Liu B."/>
            <person name="Wang J."/>
            <person name="Zhu Y."/>
            <person name="Liu G."/>
            <person name="Chen Q."/>
            <person name="Chen Z."/>
            <person name="Lan J."/>
            <person name="Che J."/>
            <person name="Ge C."/>
            <person name="Shi H."/>
            <person name="Pan Z."/>
            <person name="Liu X."/>
        </authorList>
    </citation>
    <scope>NUCLEOTIDE SEQUENCE [LARGE SCALE GENOMIC DNA]</scope>
    <source>
        <strain evidence="3">DSM 16467</strain>
    </source>
</reference>
<comment type="caution">
    <text evidence="2">The sequence shown here is derived from an EMBL/GenBank/DDBJ whole genome shotgun (WGS) entry which is preliminary data.</text>
</comment>
<sequence>MMYVIIFIITLFEIAYVVVNSPVYANVPPVALYLIPLIIILVVVCCLMKFRPRMSKVVRRSILTVEIVGLLIVPTAYVRDVPLYTYGEAREIISQREKVFPEQFSKRKLLELPHREDGQYLYVLKVNTGQDAIYYEFNPYNGGYHQRIEE</sequence>
<dbReference type="EMBL" id="LILC01000021">
    <property type="protein sequence ID" value="KOO43511.1"/>
    <property type="molecule type" value="Genomic_DNA"/>
</dbReference>
<evidence type="ECO:0000256" key="1">
    <source>
        <dbReference type="SAM" id="Phobius"/>
    </source>
</evidence>
<evidence type="ECO:0000313" key="3">
    <source>
        <dbReference type="Proteomes" id="UP000037558"/>
    </source>
</evidence>
<proteinExistence type="predicted"/>